<evidence type="ECO:0000313" key="2">
    <source>
        <dbReference type="Proteomes" id="UP000828941"/>
    </source>
</evidence>
<accession>A0ACB9Q3R8</accession>
<proteinExistence type="predicted"/>
<reference evidence="1 2" key="1">
    <citation type="journal article" date="2022" name="DNA Res.">
        <title>Chromosomal-level genome assembly of the orchid tree Bauhinia variegata (Leguminosae; Cercidoideae) supports the allotetraploid origin hypothesis of Bauhinia.</title>
        <authorList>
            <person name="Zhong Y."/>
            <person name="Chen Y."/>
            <person name="Zheng D."/>
            <person name="Pang J."/>
            <person name="Liu Y."/>
            <person name="Luo S."/>
            <person name="Meng S."/>
            <person name="Qian L."/>
            <person name="Wei D."/>
            <person name="Dai S."/>
            <person name="Zhou R."/>
        </authorList>
    </citation>
    <scope>NUCLEOTIDE SEQUENCE [LARGE SCALE GENOMIC DNA]</scope>
    <source>
        <strain evidence="1">BV-YZ2020</strain>
    </source>
</reference>
<gene>
    <name evidence="1" type="ORF">L6164_003747</name>
</gene>
<comment type="caution">
    <text evidence="1">The sequence shown here is derived from an EMBL/GenBank/DDBJ whole genome shotgun (WGS) entry which is preliminary data.</text>
</comment>
<sequence>MKMDWEGKMEDIDGKTGLMKEESLPVKLGLGVGAAAHSAAINHPLIASENNNKSLFTEAQKRELQHQAFVFKYIANGLPVPLHLVLPILKSVTDTFASDLDGFYKQYPSFVRFHHMGFDYGKVVDPEPYRCRRTDGKKWRCSKNVVPDQKYCESHMHRGRNRSRKPVETSEASSSSVITKLPAKLHAKQGSNTEFEVANPLGTQLSDTSTSSSGFCRVNTWSTSRCKLICSADTQTSLPRATVASPSSSPGTAGNATATTISRTTTSITSKSKSNLINYKTDDKAESSLSYNGISVKSNGKGNINNDTNNICTRIGFSPRSVLQGIIVSGCNHSCLNDRNSTELEPGRCRRTDGKKWRCRSAVLPNQKYCATHMHRGAKKRFADSEPAPSSAGTVTIARLPPSTASNYIQKAYCTIPNTNLSMSIPASAPLVQRNERSHSSSDTDTTITDTINENSYVSY</sequence>
<dbReference type="Proteomes" id="UP000828941">
    <property type="component" value="Chromosome 2"/>
</dbReference>
<organism evidence="1 2">
    <name type="scientific">Bauhinia variegata</name>
    <name type="common">Purple orchid tree</name>
    <name type="synonym">Phanera variegata</name>
    <dbReference type="NCBI Taxonomy" id="167791"/>
    <lineage>
        <taxon>Eukaryota</taxon>
        <taxon>Viridiplantae</taxon>
        <taxon>Streptophyta</taxon>
        <taxon>Embryophyta</taxon>
        <taxon>Tracheophyta</taxon>
        <taxon>Spermatophyta</taxon>
        <taxon>Magnoliopsida</taxon>
        <taxon>eudicotyledons</taxon>
        <taxon>Gunneridae</taxon>
        <taxon>Pentapetalae</taxon>
        <taxon>rosids</taxon>
        <taxon>fabids</taxon>
        <taxon>Fabales</taxon>
        <taxon>Fabaceae</taxon>
        <taxon>Cercidoideae</taxon>
        <taxon>Cercideae</taxon>
        <taxon>Bauhiniinae</taxon>
        <taxon>Bauhinia</taxon>
    </lineage>
</organism>
<protein>
    <submittedName>
        <fullName evidence="1">Uncharacterized protein</fullName>
    </submittedName>
</protein>
<keyword evidence="2" id="KW-1185">Reference proteome</keyword>
<evidence type="ECO:0000313" key="1">
    <source>
        <dbReference type="EMBL" id="KAI4354924.1"/>
    </source>
</evidence>
<name>A0ACB9Q3R8_BAUVA</name>
<dbReference type="EMBL" id="CM039427">
    <property type="protein sequence ID" value="KAI4354924.1"/>
    <property type="molecule type" value="Genomic_DNA"/>
</dbReference>